<proteinExistence type="inferred from homology"/>
<keyword evidence="3 7" id="KW-0547">Nucleotide-binding</keyword>
<evidence type="ECO:0000256" key="4">
    <source>
        <dbReference type="ARBA" id="ARBA00022840"/>
    </source>
</evidence>
<dbReference type="SUPFAM" id="SSF50715">
    <property type="entry name" value="Ribosomal protein L25-like"/>
    <property type="match status" value="1"/>
</dbReference>
<feature type="domain" description="Glutamyl/glutaminyl-tRNA synthetase class Ib anti-codon binding" evidence="9">
    <location>
        <begin position="408"/>
        <end position="480"/>
    </location>
</feature>
<protein>
    <recommendedName>
        <fullName evidence="12">Glutamate--tRNA ligase</fullName>
    </recommendedName>
</protein>
<dbReference type="PANTHER" id="PTHR43097:SF5">
    <property type="entry name" value="GLUTAMATE--TRNA LIGASE"/>
    <property type="match status" value="1"/>
</dbReference>
<evidence type="ECO:0000313" key="11">
    <source>
        <dbReference type="EMBL" id="CEO54190.1"/>
    </source>
</evidence>
<evidence type="ECO:0008006" key="12">
    <source>
        <dbReference type="Google" id="ProtNLM"/>
    </source>
</evidence>
<dbReference type="Pfam" id="PF20974">
    <property type="entry name" value="tRNA-synt_1c_C2"/>
    <property type="match status" value="1"/>
</dbReference>
<dbReference type="SUPFAM" id="SSF52374">
    <property type="entry name" value="Nucleotidylyl transferase"/>
    <property type="match status" value="1"/>
</dbReference>
<evidence type="ECO:0000256" key="3">
    <source>
        <dbReference type="ARBA" id="ARBA00022741"/>
    </source>
</evidence>
<dbReference type="InterPro" id="IPR050132">
    <property type="entry name" value="Gln/Glu-tRNA_Ligase"/>
</dbReference>
<keyword evidence="4 7" id="KW-0067">ATP-binding</keyword>
<sequence>MKIAELAAIPANLTGDFRAAESHLLDLDKHMTLRTYLDGYTLSEIDEKIWVGLASNRATMTFIRKGKLANLTRWFLYVEQAHHEIQKDVKEAQAAAAAKLAAASKAGGSYSLQPPKCRSESVHQIPTRTFRISSHRTREGTYSGSFRLRLDDTNPTKEKDEYQDAIIEDLAWMRIHADKLTYTSDYFQYLLDKCVQLIKDGNAYADDTDQETMRAERKDGVASKRRDRSVDENLRILEEMKVASPEGRQNCLPNEWMEEIGVNTEIPHHRIGTDWKIYPTYELSCPVIDSLEGITHALRSTEDTDRNVLYQWLLKKLNLRMAYMHDFSRPSFVRTFLSKRQLAKLVDTGVVTGWDDPRMPTVRGVRRRGMNVSALKDFIIKQGPSRNITAMEWSAIWAANKAVINPIAPRYTAVSSKDLVKITAIGTEAPTEPFTADRPIHPKNKDVGTRRVVFASEMLMDQADVKLMQTGEEITLMGWMPKTKRIVNITVELNLGGDFKKTDKKVTWLASRGQRLIPAEAWQFYDIITKDKLEKEDSFEDFLAPVTATIEDLWCAENISDVKKDDIIQLERRTFYRVDKGLAD</sequence>
<keyword evidence="5 7" id="KW-0648">Protein biosynthesis</keyword>
<dbReference type="EMBL" id="CDPU01000040">
    <property type="protein sequence ID" value="CEO54190.1"/>
    <property type="molecule type" value="Genomic_DNA"/>
</dbReference>
<name>A0A0B7KGZ9_BIOOC</name>
<dbReference type="Gene3D" id="2.40.240.10">
    <property type="entry name" value="Ribosomal Protein L25, Chain P"/>
    <property type="match status" value="1"/>
</dbReference>
<evidence type="ECO:0000259" key="8">
    <source>
        <dbReference type="Pfam" id="PF00749"/>
    </source>
</evidence>
<dbReference type="InterPro" id="IPR020058">
    <property type="entry name" value="Glu/Gln-tRNA-synth_Ib_cat-dom"/>
</dbReference>
<dbReference type="InterPro" id="IPR014729">
    <property type="entry name" value="Rossmann-like_a/b/a_fold"/>
</dbReference>
<dbReference type="PANTHER" id="PTHR43097">
    <property type="entry name" value="GLUTAMINE-TRNA LIGASE"/>
    <property type="match status" value="1"/>
</dbReference>
<dbReference type="GO" id="GO:0004818">
    <property type="term" value="F:glutamate-tRNA ligase activity"/>
    <property type="evidence" value="ECO:0007669"/>
    <property type="project" value="TreeGrafter"/>
</dbReference>
<dbReference type="AlphaFoldDB" id="A0A0B7KGZ9"/>
<dbReference type="Pfam" id="PF00749">
    <property type="entry name" value="tRNA-synt_1c"/>
    <property type="match status" value="1"/>
</dbReference>
<dbReference type="InterPro" id="IPR036282">
    <property type="entry name" value="Glutathione-S-Trfase_C_sf"/>
</dbReference>
<feature type="domain" description="Glutamyl/glutaminyl-tRNA synthetase class Ib catalytic" evidence="8">
    <location>
        <begin position="142"/>
        <end position="405"/>
    </location>
</feature>
<dbReference type="GO" id="GO:0005829">
    <property type="term" value="C:cytosol"/>
    <property type="evidence" value="ECO:0007669"/>
    <property type="project" value="TreeGrafter"/>
</dbReference>
<dbReference type="InterPro" id="IPR020056">
    <property type="entry name" value="Rbsml_bL25/Gln-tRNA_synth_N"/>
</dbReference>
<dbReference type="GO" id="GO:0005524">
    <property type="term" value="F:ATP binding"/>
    <property type="evidence" value="ECO:0007669"/>
    <property type="project" value="UniProtKB-KW"/>
</dbReference>
<dbReference type="InterPro" id="IPR020059">
    <property type="entry name" value="Glu/Gln-tRNA-synth_Ib_codon-bd"/>
</dbReference>
<dbReference type="GO" id="GO:0006424">
    <property type="term" value="P:glutamyl-tRNA aminoacylation"/>
    <property type="evidence" value="ECO:0007669"/>
    <property type="project" value="TreeGrafter"/>
</dbReference>
<feature type="domain" description="tRNA synthetases class I (E and Q) anti-codon binding" evidence="10">
    <location>
        <begin position="505"/>
        <end position="579"/>
    </location>
</feature>
<evidence type="ECO:0000259" key="10">
    <source>
        <dbReference type="Pfam" id="PF20974"/>
    </source>
</evidence>
<evidence type="ECO:0000256" key="6">
    <source>
        <dbReference type="ARBA" id="ARBA00023146"/>
    </source>
</evidence>
<dbReference type="Gene3D" id="1.20.1050.10">
    <property type="match status" value="1"/>
</dbReference>
<evidence type="ECO:0000259" key="9">
    <source>
        <dbReference type="Pfam" id="PF03950"/>
    </source>
</evidence>
<dbReference type="Gene3D" id="3.40.50.620">
    <property type="entry name" value="HUPs"/>
    <property type="match status" value="1"/>
</dbReference>
<evidence type="ECO:0000256" key="1">
    <source>
        <dbReference type="ARBA" id="ARBA00022490"/>
    </source>
</evidence>
<dbReference type="SUPFAM" id="SSF47616">
    <property type="entry name" value="GST C-terminal domain-like"/>
    <property type="match status" value="1"/>
</dbReference>
<organism evidence="11">
    <name type="scientific">Bionectria ochroleuca</name>
    <name type="common">Gliocladium roseum</name>
    <dbReference type="NCBI Taxonomy" id="29856"/>
    <lineage>
        <taxon>Eukaryota</taxon>
        <taxon>Fungi</taxon>
        <taxon>Dikarya</taxon>
        <taxon>Ascomycota</taxon>
        <taxon>Pezizomycotina</taxon>
        <taxon>Sordariomycetes</taxon>
        <taxon>Hypocreomycetidae</taxon>
        <taxon>Hypocreales</taxon>
        <taxon>Bionectriaceae</taxon>
        <taxon>Clonostachys</taxon>
    </lineage>
</organism>
<dbReference type="InterPro" id="IPR011035">
    <property type="entry name" value="Ribosomal_bL25/Gln-tRNA_synth"/>
</dbReference>
<keyword evidence="1" id="KW-0963">Cytoplasm</keyword>
<dbReference type="InterPro" id="IPR049437">
    <property type="entry name" value="tRNA-synt_1c_C2"/>
</dbReference>
<evidence type="ECO:0000256" key="2">
    <source>
        <dbReference type="ARBA" id="ARBA00022598"/>
    </source>
</evidence>
<dbReference type="GO" id="GO:0017102">
    <property type="term" value="C:methionyl glutamyl tRNA synthetase complex"/>
    <property type="evidence" value="ECO:0007669"/>
    <property type="project" value="TreeGrafter"/>
</dbReference>
<accession>A0A0B7KGZ9</accession>
<comment type="similarity">
    <text evidence="7">Belongs to the class-I aminoacyl-tRNA synthetase family.</text>
</comment>
<evidence type="ECO:0000256" key="7">
    <source>
        <dbReference type="RuleBase" id="RU363037"/>
    </source>
</evidence>
<dbReference type="Pfam" id="PF03950">
    <property type="entry name" value="tRNA-synt_1c_C"/>
    <property type="match status" value="1"/>
</dbReference>
<keyword evidence="6 7" id="KW-0030">Aminoacyl-tRNA synthetase</keyword>
<reference evidence="11" key="1">
    <citation type="submission" date="2015-01" db="EMBL/GenBank/DDBJ databases">
        <authorList>
            <person name="Durling Mikael"/>
        </authorList>
    </citation>
    <scope>NUCLEOTIDE SEQUENCE</scope>
</reference>
<evidence type="ECO:0000256" key="5">
    <source>
        <dbReference type="ARBA" id="ARBA00022917"/>
    </source>
</evidence>
<keyword evidence="2 7" id="KW-0436">Ligase</keyword>
<gene>
    <name evidence="11" type="ORF">BN869_000010248_1</name>
</gene>